<dbReference type="SUPFAM" id="SSF46565">
    <property type="entry name" value="Chaperone J-domain"/>
    <property type="match status" value="1"/>
</dbReference>
<reference evidence="4 5" key="1">
    <citation type="journal article" date="2012" name="Science">
        <title>Ecological populations of bacteria act as socially cohesive units of antibiotic production and resistance.</title>
        <authorList>
            <person name="Cordero O.X."/>
            <person name="Wildschutte H."/>
            <person name="Kirkup B."/>
            <person name="Proehl S."/>
            <person name="Ngo L."/>
            <person name="Hussain F."/>
            <person name="Le Roux F."/>
            <person name="Mincer T."/>
            <person name="Polz M.F."/>
        </authorList>
    </citation>
    <scope>NUCLEOTIDE SEQUENCE [LARGE SCALE GENOMIC DNA]</scope>
    <source>
        <strain evidence="4 5">FF-454</strain>
    </source>
</reference>
<dbReference type="CDD" id="cd06257">
    <property type="entry name" value="DnaJ"/>
    <property type="match status" value="1"/>
</dbReference>
<dbReference type="SMART" id="SM00271">
    <property type="entry name" value="DnaJ"/>
    <property type="match status" value="1"/>
</dbReference>
<accession>A0A1E5BYU6</accession>
<organism evidence="4 5">
    <name type="scientific">Enterovibrio norvegicus FF-454</name>
    <dbReference type="NCBI Taxonomy" id="1185651"/>
    <lineage>
        <taxon>Bacteria</taxon>
        <taxon>Pseudomonadati</taxon>
        <taxon>Pseudomonadota</taxon>
        <taxon>Gammaproteobacteria</taxon>
        <taxon>Vibrionales</taxon>
        <taxon>Vibrionaceae</taxon>
        <taxon>Enterovibrio</taxon>
    </lineage>
</organism>
<dbReference type="EMBL" id="AJWN02000099">
    <property type="protein sequence ID" value="OEE58082.1"/>
    <property type="molecule type" value="Genomic_DNA"/>
</dbReference>
<proteinExistence type="predicted"/>
<dbReference type="RefSeq" id="WP_016962278.1">
    <property type="nucleotide sequence ID" value="NZ_AJWN02000099.1"/>
</dbReference>
<keyword evidence="5" id="KW-1185">Reference proteome</keyword>
<evidence type="ECO:0000256" key="2">
    <source>
        <dbReference type="SAM" id="Coils"/>
    </source>
</evidence>
<dbReference type="InterPro" id="IPR001623">
    <property type="entry name" value="DnaJ_domain"/>
</dbReference>
<gene>
    <name evidence="4" type="ORF">A1OK_16080</name>
</gene>
<dbReference type="InterPro" id="IPR036869">
    <property type="entry name" value="J_dom_sf"/>
</dbReference>
<dbReference type="Proteomes" id="UP000095039">
    <property type="component" value="Unassembled WGS sequence"/>
</dbReference>
<evidence type="ECO:0000256" key="1">
    <source>
        <dbReference type="ARBA" id="ARBA00023186"/>
    </source>
</evidence>
<feature type="domain" description="J" evidence="3">
    <location>
        <begin position="2"/>
        <end position="65"/>
    </location>
</feature>
<protein>
    <recommendedName>
        <fullName evidence="3">J domain-containing protein</fullName>
    </recommendedName>
</protein>
<name>A0A1E5BYU6_9GAMM</name>
<evidence type="ECO:0000313" key="4">
    <source>
        <dbReference type="EMBL" id="OEE58082.1"/>
    </source>
</evidence>
<feature type="coiled-coil region" evidence="2">
    <location>
        <begin position="117"/>
        <end position="151"/>
    </location>
</feature>
<keyword evidence="1" id="KW-0143">Chaperone</keyword>
<keyword evidence="2" id="KW-0175">Coiled coil</keyword>
<sequence>MTTFNELLGTKPGDAESTVKQRYKLLSTRVHPDKGGSKALMQLVRHAYDNTIKGRGENALSIPASASFSDGGALERELLKTKKDRDELTALNQLLKVQLSQAQKGKSVGANTSSASGADFSRKIAQLEGELVLLKEERNRLSNQKDSAIAEQHKLAGELRRALSDNEVMETELDRKSGVKTPGLLLWAQKFWLPAMAMSSLVVVVALGMKMLDWSFVTGWLDDTSPEVAPPRVRVVHAKPSEKEVQKIERGALEAQDDDTGTSSLPFLKLTQKTGVWALASYTESDKPYIAIRSDNGSYIVNDCTGDFRLYLNEQLKPLRVAANLIYQHQNQHFHVYKIPYGQGSSPESWLQSRKLEINEELFTSKSFRTSRVALVNQCQKMML</sequence>
<dbReference type="AlphaFoldDB" id="A0A1E5BYU6"/>
<dbReference type="Gene3D" id="1.10.287.110">
    <property type="entry name" value="DnaJ domain"/>
    <property type="match status" value="1"/>
</dbReference>
<evidence type="ECO:0000313" key="5">
    <source>
        <dbReference type="Proteomes" id="UP000095039"/>
    </source>
</evidence>
<comment type="caution">
    <text evidence="4">The sequence shown here is derived from an EMBL/GenBank/DDBJ whole genome shotgun (WGS) entry which is preliminary data.</text>
</comment>
<evidence type="ECO:0000259" key="3">
    <source>
        <dbReference type="SMART" id="SM00271"/>
    </source>
</evidence>